<sequence length="174" mass="19019">MPLPPSSGPTRPPPPRLLASSGDDTRDRSRMGARVRTRDADDTTFTATQPFSRPQVRLAGGAAATLPPSTPLPVWARRLAIGGVLLAMAMPATVLMSRSMLVQEALSEQSASNAVMRCTAGEARSFDDSNVFSWLFSGAYFSCGDWETRDARIQRDRDRAQANYLARERARQGY</sequence>
<name>A0ABW7GUL5_9BURK</name>
<dbReference type="Proteomes" id="UP001606303">
    <property type="component" value="Unassembled WGS sequence"/>
</dbReference>
<protein>
    <submittedName>
        <fullName evidence="2">Uncharacterized protein</fullName>
    </submittedName>
</protein>
<reference evidence="2 3" key="1">
    <citation type="submission" date="2024-08" db="EMBL/GenBank/DDBJ databases">
        <authorList>
            <person name="Lu H."/>
        </authorList>
    </citation>
    <scope>NUCLEOTIDE SEQUENCE [LARGE SCALE GENOMIC DNA]</scope>
    <source>
        <strain evidence="2 3">BYS87W</strain>
    </source>
</reference>
<proteinExistence type="predicted"/>
<keyword evidence="3" id="KW-1185">Reference proteome</keyword>
<gene>
    <name evidence="2" type="ORF">ACG01O_03405</name>
</gene>
<accession>A0ABW7GUL5</accession>
<dbReference type="EMBL" id="JBIGIB010000001">
    <property type="protein sequence ID" value="MFG6465651.1"/>
    <property type="molecule type" value="Genomic_DNA"/>
</dbReference>
<evidence type="ECO:0000313" key="2">
    <source>
        <dbReference type="EMBL" id="MFG6465651.1"/>
    </source>
</evidence>
<evidence type="ECO:0000256" key="1">
    <source>
        <dbReference type="SAM" id="MobiDB-lite"/>
    </source>
</evidence>
<feature type="compositionally biased region" description="Pro residues" evidence="1">
    <location>
        <begin position="1"/>
        <end position="16"/>
    </location>
</feature>
<feature type="region of interest" description="Disordered" evidence="1">
    <location>
        <begin position="1"/>
        <end position="48"/>
    </location>
</feature>
<organism evidence="2 3">
    <name type="scientific">Pelomonas baiyunensis</name>
    <dbReference type="NCBI Taxonomy" id="3299026"/>
    <lineage>
        <taxon>Bacteria</taxon>
        <taxon>Pseudomonadati</taxon>
        <taxon>Pseudomonadota</taxon>
        <taxon>Betaproteobacteria</taxon>
        <taxon>Burkholderiales</taxon>
        <taxon>Sphaerotilaceae</taxon>
        <taxon>Roseateles</taxon>
    </lineage>
</organism>
<comment type="caution">
    <text evidence="2">The sequence shown here is derived from an EMBL/GenBank/DDBJ whole genome shotgun (WGS) entry which is preliminary data.</text>
</comment>
<feature type="compositionally biased region" description="Basic and acidic residues" evidence="1">
    <location>
        <begin position="23"/>
        <end position="41"/>
    </location>
</feature>
<dbReference type="RefSeq" id="WP_394381394.1">
    <property type="nucleotide sequence ID" value="NZ_JBIGIB010000001.1"/>
</dbReference>
<evidence type="ECO:0000313" key="3">
    <source>
        <dbReference type="Proteomes" id="UP001606303"/>
    </source>
</evidence>